<keyword evidence="2" id="KW-1185">Reference proteome</keyword>
<comment type="caution">
    <text evidence="1">The sequence shown here is derived from an EMBL/GenBank/DDBJ whole genome shotgun (WGS) entry which is preliminary data.</text>
</comment>
<dbReference type="Proteomes" id="UP000231879">
    <property type="component" value="Unassembled WGS sequence"/>
</dbReference>
<sequence length="76" mass="9098">MRFKIGFEFGIILRSVERAFLIYKLSKSYFFVLKLPLRKTVFGKVFPFSFLKNRRSHFYPVSQRIRFFDCVSCVSG</sequence>
<proteinExistence type="predicted"/>
<protein>
    <recommendedName>
        <fullName evidence="3">DUF1564 family protein</fullName>
    </recommendedName>
</protein>
<evidence type="ECO:0000313" key="2">
    <source>
        <dbReference type="Proteomes" id="UP000231879"/>
    </source>
</evidence>
<dbReference type="EMBL" id="NPDS01000002">
    <property type="protein sequence ID" value="PJZ57805.1"/>
    <property type="molecule type" value="Genomic_DNA"/>
</dbReference>
<evidence type="ECO:0008006" key="3">
    <source>
        <dbReference type="Google" id="ProtNLM"/>
    </source>
</evidence>
<reference evidence="1 2" key="1">
    <citation type="submission" date="2017-07" db="EMBL/GenBank/DDBJ databases">
        <title>Leptospira spp. isolated from tropical soils.</title>
        <authorList>
            <person name="Thibeaux R."/>
            <person name="Iraola G."/>
            <person name="Ferres I."/>
            <person name="Bierque E."/>
            <person name="Girault D."/>
            <person name="Soupe-Gilbert M.-E."/>
            <person name="Picardeau M."/>
            <person name="Goarant C."/>
        </authorList>
    </citation>
    <scope>NUCLEOTIDE SEQUENCE [LARGE SCALE GENOMIC DNA]</scope>
    <source>
        <strain evidence="1 2">FH4-C-A1</strain>
    </source>
</reference>
<accession>A0ABX4NQ12</accession>
<evidence type="ECO:0000313" key="1">
    <source>
        <dbReference type="EMBL" id="PJZ57805.1"/>
    </source>
</evidence>
<organism evidence="1 2">
    <name type="scientific">Leptospira barantonii</name>
    <dbReference type="NCBI Taxonomy" id="2023184"/>
    <lineage>
        <taxon>Bacteria</taxon>
        <taxon>Pseudomonadati</taxon>
        <taxon>Spirochaetota</taxon>
        <taxon>Spirochaetia</taxon>
        <taxon>Leptospirales</taxon>
        <taxon>Leptospiraceae</taxon>
        <taxon>Leptospira</taxon>
    </lineage>
</organism>
<gene>
    <name evidence="1" type="ORF">CH367_05235</name>
</gene>
<name>A0ABX4NQ12_9LEPT</name>